<dbReference type="PANTHER" id="PTHR24221">
    <property type="entry name" value="ATP-BINDING CASSETTE SUB-FAMILY B"/>
    <property type="match status" value="1"/>
</dbReference>
<evidence type="ECO:0000256" key="2">
    <source>
        <dbReference type="ARBA" id="ARBA00022692"/>
    </source>
</evidence>
<accession>A0ABW3YBB1</accession>
<feature type="transmembrane region" description="Helical" evidence="8">
    <location>
        <begin position="132"/>
        <end position="156"/>
    </location>
</feature>
<comment type="subcellular location">
    <subcellularLocation>
        <location evidence="1">Cell membrane</location>
        <topology evidence="1">Multi-pass membrane protein</topology>
    </subcellularLocation>
</comment>
<name>A0ABW3YBB1_9ACTN</name>
<comment type="caution">
    <text evidence="11">The sequence shown here is derived from an EMBL/GenBank/DDBJ whole genome shotgun (WGS) entry which is preliminary data.</text>
</comment>
<dbReference type="InterPro" id="IPR039421">
    <property type="entry name" value="Type_1_exporter"/>
</dbReference>
<dbReference type="Proteomes" id="UP001597260">
    <property type="component" value="Unassembled WGS sequence"/>
</dbReference>
<dbReference type="Gene3D" id="3.40.50.300">
    <property type="entry name" value="P-loop containing nucleotide triphosphate hydrolases"/>
    <property type="match status" value="1"/>
</dbReference>
<dbReference type="InterPro" id="IPR003439">
    <property type="entry name" value="ABC_transporter-like_ATP-bd"/>
</dbReference>
<dbReference type="InterPro" id="IPR027417">
    <property type="entry name" value="P-loop_NTPase"/>
</dbReference>
<evidence type="ECO:0000259" key="9">
    <source>
        <dbReference type="PROSITE" id="PS50893"/>
    </source>
</evidence>
<evidence type="ECO:0000256" key="1">
    <source>
        <dbReference type="ARBA" id="ARBA00004651"/>
    </source>
</evidence>
<evidence type="ECO:0000256" key="5">
    <source>
        <dbReference type="ARBA" id="ARBA00022989"/>
    </source>
</evidence>
<keyword evidence="2 8" id="KW-0812">Transmembrane</keyword>
<protein>
    <submittedName>
        <fullName evidence="11">ATP-binding cassette domain-containing protein</fullName>
    </submittedName>
</protein>
<sequence>MNSTSVRRVTIGALRDAGGSLGRLAVWSVVEALPALLIGYATARALDDGFLAGRPATGLAWLGLLAVAVGFGAVGAGRAYACLGDVVEPFRDELVRRVVGGALDRSTSSGARPDTAAVARLTHQVEIVRDTFAGLVMVVRGFLFAAGSALLGLLALAPVVTVLVVAPLVAALALFAATLPAMVAHHRAYVRADERLGESASNALTGHRDVVACGGQERVASGVGGHIDGQADAERALARMAALRSLTLSLGGWLPLGLLLLAAPWLVRQGLTAGAVLGALLYVCTGLQPALHTLVRGIAGGGLRFVVTLDRVLRASTPPTDDGPTHDRPTHDEPTHDRPTGRSAPATVTTRTAVTSRPAWAVELRSVTFRYGPHARPVLDDLDLTLSHGDHLAVVGPSGAGKSTLAAVLAGLLHPQHGTVRLAGAPVTGDPTLPRRRVLIPQEAYVFSGRLVDNLRYLCPSVDEAAIGFAIDVLGLRPLVDRLGGPTAPVDPSNLSAGQRQLISVVRAYLSPAPLAILDEATCHLDPAAEATVESAFAARSGTLVVVAHRISSALRAQRVLVIDGGRPALGTHEDLLDRSATYRDLVGHWQTGPVVRSDPTRVASDPHRLDPGTRTRLAGDPGQVVAYRPGR</sequence>
<dbReference type="Gene3D" id="1.20.1560.10">
    <property type="entry name" value="ABC transporter type 1, transmembrane domain"/>
    <property type="match status" value="1"/>
</dbReference>
<keyword evidence="4 11" id="KW-0067">ATP-binding</keyword>
<dbReference type="RefSeq" id="WP_377567311.1">
    <property type="nucleotide sequence ID" value="NZ_JBHTMP010000004.1"/>
</dbReference>
<evidence type="ECO:0000256" key="7">
    <source>
        <dbReference type="SAM" id="MobiDB-lite"/>
    </source>
</evidence>
<gene>
    <name evidence="11" type="ORF">ACFQ4H_04645</name>
</gene>
<feature type="region of interest" description="Disordered" evidence="7">
    <location>
        <begin position="597"/>
        <end position="622"/>
    </location>
</feature>
<feature type="transmembrane region" description="Helical" evidence="8">
    <location>
        <begin position="162"/>
        <end position="183"/>
    </location>
</feature>
<dbReference type="SMART" id="SM00382">
    <property type="entry name" value="AAA"/>
    <property type="match status" value="1"/>
</dbReference>
<feature type="transmembrane region" description="Helical" evidence="8">
    <location>
        <begin position="245"/>
        <end position="267"/>
    </location>
</feature>
<feature type="region of interest" description="Disordered" evidence="7">
    <location>
        <begin position="315"/>
        <end position="350"/>
    </location>
</feature>
<dbReference type="PROSITE" id="PS00211">
    <property type="entry name" value="ABC_TRANSPORTER_1"/>
    <property type="match status" value="1"/>
</dbReference>
<feature type="compositionally biased region" description="Basic and acidic residues" evidence="7">
    <location>
        <begin position="605"/>
        <end position="614"/>
    </location>
</feature>
<dbReference type="InterPro" id="IPR011527">
    <property type="entry name" value="ABC1_TM_dom"/>
</dbReference>
<keyword evidence="3" id="KW-0547">Nucleotide-binding</keyword>
<dbReference type="InterPro" id="IPR017871">
    <property type="entry name" value="ABC_transporter-like_CS"/>
</dbReference>
<evidence type="ECO:0000256" key="8">
    <source>
        <dbReference type="SAM" id="Phobius"/>
    </source>
</evidence>
<dbReference type="EMBL" id="JBHTMP010000004">
    <property type="protein sequence ID" value="MFD1320378.1"/>
    <property type="molecule type" value="Genomic_DNA"/>
</dbReference>
<dbReference type="CDD" id="cd03228">
    <property type="entry name" value="ABCC_MRP_Like"/>
    <property type="match status" value="1"/>
</dbReference>
<dbReference type="GO" id="GO:0005524">
    <property type="term" value="F:ATP binding"/>
    <property type="evidence" value="ECO:0007669"/>
    <property type="project" value="UniProtKB-KW"/>
</dbReference>
<dbReference type="Pfam" id="PF00005">
    <property type="entry name" value="ABC_tran"/>
    <property type="match status" value="1"/>
</dbReference>
<keyword evidence="6 8" id="KW-0472">Membrane</keyword>
<feature type="transmembrane region" description="Helical" evidence="8">
    <location>
        <begin position="61"/>
        <end position="81"/>
    </location>
</feature>
<proteinExistence type="predicted"/>
<evidence type="ECO:0000256" key="3">
    <source>
        <dbReference type="ARBA" id="ARBA00022741"/>
    </source>
</evidence>
<dbReference type="PROSITE" id="PS50893">
    <property type="entry name" value="ABC_TRANSPORTER_2"/>
    <property type="match status" value="1"/>
</dbReference>
<dbReference type="PANTHER" id="PTHR24221:SF654">
    <property type="entry name" value="ATP-BINDING CASSETTE SUB-FAMILY B MEMBER 6"/>
    <property type="match status" value="1"/>
</dbReference>
<dbReference type="PROSITE" id="PS50929">
    <property type="entry name" value="ABC_TM1F"/>
    <property type="match status" value="1"/>
</dbReference>
<evidence type="ECO:0000313" key="11">
    <source>
        <dbReference type="EMBL" id="MFD1320378.1"/>
    </source>
</evidence>
<dbReference type="SUPFAM" id="SSF52540">
    <property type="entry name" value="P-loop containing nucleoside triphosphate hydrolases"/>
    <property type="match status" value="1"/>
</dbReference>
<keyword evidence="12" id="KW-1185">Reference proteome</keyword>
<evidence type="ECO:0000256" key="6">
    <source>
        <dbReference type="ARBA" id="ARBA00023136"/>
    </source>
</evidence>
<feature type="domain" description="ABC transporter" evidence="9">
    <location>
        <begin position="362"/>
        <end position="589"/>
    </location>
</feature>
<feature type="domain" description="ABC transmembrane type-1" evidence="10">
    <location>
        <begin position="24"/>
        <end position="289"/>
    </location>
</feature>
<dbReference type="SUPFAM" id="SSF90123">
    <property type="entry name" value="ABC transporter transmembrane region"/>
    <property type="match status" value="1"/>
</dbReference>
<evidence type="ECO:0000256" key="4">
    <source>
        <dbReference type="ARBA" id="ARBA00022840"/>
    </source>
</evidence>
<feature type="compositionally biased region" description="Basic and acidic residues" evidence="7">
    <location>
        <begin position="323"/>
        <end position="340"/>
    </location>
</feature>
<organism evidence="11 12">
    <name type="scientific">Micromonospora sonneratiae</name>
    <dbReference type="NCBI Taxonomy" id="1184706"/>
    <lineage>
        <taxon>Bacteria</taxon>
        <taxon>Bacillati</taxon>
        <taxon>Actinomycetota</taxon>
        <taxon>Actinomycetes</taxon>
        <taxon>Micromonosporales</taxon>
        <taxon>Micromonosporaceae</taxon>
        <taxon>Micromonospora</taxon>
    </lineage>
</organism>
<dbReference type="InterPro" id="IPR036640">
    <property type="entry name" value="ABC1_TM_sf"/>
</dbReference>
<reference evidence="12" key="1">
    <citation type="journal article" date="2019" name="Int. J. Syst. Evol. Microbiol.">
        <title>The Global Catalogue of Microorganisms (GCM) 10K type strain sequencing project: providing services to taxonomists for standard genome sequencing and annotation.</title>
        <authorList>
            <consortium name="The Broad Institute Genomics Platform"/>
            <consortium name="The Broad Institute Genome Sequencing Center for Infectious Disease"/>
            <person name="Wu L."/>
            <person name="Ma J."/>
        </authorList>
    </citation>
    <scope>NUCLEOTIDE SEQUENCE [LARGE SCALE GENOMIC DNA]</scope>
    <source>
        <strain evidence="12">JCM 31037</strain>
    </source>
</reference>
<dbReference type="InterPro" id="IPR003593">
    <property type="entry name" value="AAA+_ATPase"/>
</dbReference>
<feature type="transmembrane region" description="Helical" evidence="8">
    <location>
        <begin position="21"/>
        <end position="41"/>
    </location>
</feature>
<keyword evidence="5 8" id="KW-1133">Transmembrane helix</keyword>
<evidence type="ECO:0000259" key="10">
    <source>
        <dbReference type="PROSITE" id="PS50929"/>
    </source>
</evidence>
<evidence type="ECO:0000313" key="12">
    <source>
        <dbReference type="Proteomes" id="UP001597260"/>
    </source>
</evidence>